<organism evidence="2 3">
    <name type="scientific">Oryzomicrobium terrae</name>
    <dbReference type="NCBI Taxonomy" id="1735038"/>
    <lineage>
        <taxon>Bacteria</taxon>
        <taxon>Pseudomonadati</taxon>
        <taxon>Pseudomonadota</taxon>
        <taxon>Betaproteobacteria</taxon>
        <taxon>Rhodocyclales</taxon>
        <taxon>Rhodocyclaceae</taxon>
        <taxon>Oryzomicrobium</taxon>
    </lineage>
</organism>
<dbReference type="RefSeq" id="WP_149425665.1">
    <property type="nucleotide sequence ID" value="NZ_CP022579.1"/>
</dbReference>
<keyword evidence="3" id="KW-1185">Reference proteome</keyword>
<evidence type="ECO:0000313" key="3">
    <source>
        <dbReference type="Proteomes" id="UP000323671"/>
    </source>
</evidence>
<dbReference type="Proteomes" id="UP000323671">
    <property type="component" value="Chromosome"/>
</dbReference>
<gene>
    <name evidence="2" type="ORF">OTERR_19710</name>
</gene>
<protein>
    <recommendedName>
        <fullName evidence="4">Surface antigen domain-containing protein</fullName>
    </recommendedName>
</protein>
<proteinExistence type="predicted"/>
<name>A0A5C1EB77_9RHOO</name>
<evidence type="ECO:0008006" key="4">
    <source>
        <dbReference type="Google" id="ProtNLM"/>
    </source>
</evidence>
<evidence type="ECO:0000256" key="1">
    <source>
        <dbReference type="SAM" id="MobiDB-lite"/>
    </source>
</evidence>
<reference evidence="2 3" key="1">
    <citation type="submission" date="2017-07" db="EMBL/GenBank/DDBJ databases">
        <title>Complete genome sequence of Oryzomicrobium terrae TPP412.</title>
        <authorList>
            <person name="Chiu L.-W."/>
            <person name="Lo K.-J."/>
            <person name="Tsai Y.-M."/>
            <person name="Lin S.-S."/>
            <person name="Kuo C.-H."/>
            <person name="Liu C.-T."/>
        </authorList>
    </citation>
    <scope>NUCLEOTIDE SEQUENCE [LARGE SCALE GENOMIC DNA]</scope>
    <source>
        <strain evidence="2 3">TPP412</strain>
    </source>
</reference>
<sequence>MASIAKRTHFRPWLLGVLVGGLPFAPVWAGNTDFLKESAVGHFSREDVALMEKTLQDALNNAADGQTVAWRNDRTGSSGRITPDKAPVGQEGCRRVRVENFHDKRQGSDEYVLCKDGDRWVIPAAKTAKGK</sequence>
<dbReference type="KEGG" id="otr:OTERR_19710"/>
<accession>A0A5C1EB77</accession>
<dbReference type="EMBL" id="CP022579">
    <property type="protein sequence ID" value="QEL65447.1"/>
    <property type="molecule type" value="Genomic_DNA"/>
</dbReference>
<feature type="region of interest" description="Disordered" evidence="1">
    <location>
        <begin position="70"/>
        <end position="89"/>
    </location>
</feature>
<dbReference type="AlphaFoldDB" id="A0A5C1EB77"/>
<evidence type="ECO:0000313" key="2">
    <source>
        <dbReference type="EMBL" id="QEL65447.1"/>
    </source>
</evidence>